<dbReference type="EMBL" id="LN714494">
    <property type="protein sequence ID" value="CEL72940.1"/>
    <property type="molecule type" value="Genomic_DNA"/>
</dbReference>
<feature type="compositionally biased region" description="Polar residues" evidence="1">
    <location>
        <begin position="117"/>
        <end position="126"/>
    </location>
</feature>
<feature type="region of interest" description="Disordered" evidence="1">
    <location>
        <begin position="280"/>
        <end position="300"/>
    </location>
</feature>
<evidence type="ECO:0000256" key="1">
    <source>
        <dbReference type="SAM" id="MobiDB-lite"/>
    </source>
</evidence>
<feature type="region of interest" description="Disordered" evidence="1">
    <location>
        <begin position="76"/>
        <end position="103"/>
    </location>
</feature>
<name>A0A0F7US40_TOXGV</name>
<dbReference type="AlphaFoldDB" id="A0A0F7US40"/>
<protein>
    <submittedName>
        <fullName evidence="2">Uncharacterized protein</fullName>
    </submittedName>
</protein>
<gene>
    <name evidence="2" type="ORF">BN1205_033390</name>
</gene>
<proteinExistence type="predicted"/>
<feature type="region of interest" description="Disordered" evidence="1">
    <location>
        <begin position="117"/>
        <end position="225"/>
    </location>
</feature>
<feature type="compositionally biased region" description="Acidic residues" evidence="1">
    <location>
        <begin position="284"/>
        <end position="300"/>
    </location>
</feature>
<organism evidence="2">
    <name type="scientific">Toxoplasma gondii (strain ATCC 50861 / VEG)</name>
    <dbReference type="NCBI Taxonomy" id="432359"/>
    <lineage>
        <taxon>Eukaryota</taxon>
        <taxon>Sar</taxon>
        <taxon>Alveolata</taxon>
        <taxon>Apicomplexa</taxon>
        <taxon>Conoidasida</taxon>
        <taxon>Coccidia</taxon>
        <taxon>Eucoccidiorida</taxon>
        <taxon>Eimeriorina</taxon>
        <taxon>Sarcocystidae</taxon>
        <taxon>Toxoplasma</taxon>
    </lineage>
</organism>
<reference evidence="2" key="1">
    <citation type="journal article" date="2015" name="PLoS ONE">
        <title>Comprehensive Evaluation of Toxoplasma gondii VEG and Neospora caninum LIV Genomes with Tachyzoite Stage Transcriptome and Proteome Defines Novel Transcript Features.</title>
        <authorList>
            <person name="Ramaprasad A."/>
            <person name="Mourier T."/>
            <person name="Naeem R."/>
            <person name="Malas T.B."/>
            <person name="Moussa E."/>
            <person name="Panigrahi A."/>
            <person name="Vermont S.J."/>
            <person name="Otto T.D."/>
            <person name="Wastling J."/>
            <person name="Pain A."/>
        </authorList>
    </citation>
    <scope>NUCLEOTIDE SEQUENCE</scope>
    <source>
        <strain evidence="2">VEG</strain>
    </source>
</reference>
<sequence length="300" mass="32154">MVTPWCRSNCCLHTCCVPKSSWRFFVFSGLLPRPSRSHFILPFLSRFRICPPSFSVPAPPPPSPASGDRKMGCVSSAAAVRGSPGEAGKAGSIQATSSGVGSSASCGAPAVQSGCTRFSPQNSLSTHIRKTPSQERLASGGHPQAELKLTDPPSPQRGSLPTPASPGEAEKKPEDAAIDSPWRRSEVKQNAAPEQTARGGLDSETLSESPDHSLKKSQSCDPKDARIQVRLANRLKRGLSVEVPLRFASDVRFDKELSVEGAAALSIFSRKRSDSVMQWVRSADDEDEDEVEQQESENAA</sequence>
<accession>A0A0F7US40</accession>
<feature type="compositionally biased region" description="Basic and acidic residues" evidence="1">
    <location>
        <begin position="168"/>
        <end position="187"/>
    </location>
</feature>
<evidence type="ECO:0000313" key="2">
    <source>
        <dbReference type="EMBL" id="CEL72940.1"/>
    </source>
</evidence>